<dbReference type="GO" id="GO:0004519">
    <property type="term" value="F:endonuclease activity"/>
    <property type="evidence" value="ECO:0007669"/>
    <property type="project" value="UniProtKB-KW"/>
</dbReference>
<proteinExistence type="inferred from homology"/>
<feature type="domain" description="HNH nuclease" evidence="3">
    <location>
        <begin position="325"/>
        <end position="375"/>
    </location>
</feature>
<evidence type="ECO:0000256" key="2">
    <source>
        <dbReference type="SAM" id="MobiDB-lite"/>
    </source>
</evidence>
<dbReference type="InterPro" id="IPR003615">
    <property type="entry name" value="HNH_nuc"/>
</dbReference>
<evidence type="ECO:0000313" key="4">
    <source>
        <dbReference type="EMBL" id="TWD82589.1"/>
    </source>
</evidence>
<dbReference type="SMART" id="SM00507">
    <property type="entry name" value="HNHc"/>
    <property type="match status" value="1"/>
</dbReference>
<keyword evidence="4" id="KW-0255">Endonuclease</keyword>
<feature type="compositionally biased region" description="Polar residues" evidence="2">
    <location>
        <begin position="424"/>
        <end position="451"/>
    </location>
</feature>
<name>A0A561BUP2_9ACTN</name>
<protein>
    <submittedName>
        <fullName evidence="4">HNH endonuclease</fullName>
    </submittedName>
</protein>
<feature type="compositionally biased region" description="Pro residues" evidence="2">
    <location>
        <begin position="403"/>
        <end position="413"/>
    </location>
</feature>
<dbReference type="Gene3D" id="1.10.30.50">
    <property type="match status" value="1"/>
</dbReference>
<evidence type="ECO:0000256" key="1">
    <source>
        <dbReference type="ARBA" id="ARBA00023450"/>
    </source>
</evidence>
<comment type="caution">
    <text evidence="4">The sequence shown here is derived from an EMBL/GenBank/DDBJ whole genome shotgun (WGS) entry which is preliminary data.</text>
</comment>
<dbReference type="CDD" id="cd00085">
    <property type="entry name" value="HNHc"/>
    <property type="match status" value="1"/>
</dbReference>
<gene>
    <name evidence="4" type="ORF">FB561_3724</name>
</gene>
<dbReference type="EMBL" id="VIVK01000001">
    <property type="protein sequence ID" value="TWD82589.1"/>
    <property type="molecule type" value="Genomic_DNA"/>
</dbReference>
<dbReference type="Proteomes" id="UP000318380">
    <property type="component" value="Unassembled WGS sequence"/>
</dbReference>
<accession>A0A561BUP2</accession>
<sequence>MGLVSLVGMKGICGRPGWSMSGGELLSTLDAVQAEIARLQTYRLELLAELDSRGHAAEVGARDTATLIATRHRLDPREVRRDLRFALALPKYDAVRAALPSADADLGPGELHPAQGEAIVAALEKVPTAAKVPVETLRVAESELVKAAAVLNPADLRRLGRKVRDTLDPDGREPDEDRAHDAEDLWLKPGALGIEFGGYLAGDNGELLQTLIFAGAKPHQTPEGRRDPRSRGKRQADALTAILTTAAATGTAVPSHGGIRPHVTVTISLDDLISGTGTGDLAHGNTLSAAAVRRLACDAGIIPLVLGANSEPLDLGTQHRFVTPALRQALNARDRGCVICGAPPAMCEAHHLIHWANGGKTALTNLALLCKQDHHQVHRGNYILEMHQGRPRATTGPWTTPTTPAPNRPPTPQPTANRQPAAGETSTATPRPTANASPTGGTNRTAASRPTANARPTGGRRDTANPRPAANRRPAATTAATTATATSHPAHRNRPPTRTKPPRPPPPTTP</sequence>
<keyword evidence="4" id="KW-0378">Hydrolase</keyword>
<feature type="region of interest" description="Disordered" evidence="2">
    <location>
        <begin position="385"/>
        <end position="510"/>
    </location>
</feature>
<dbReference type="InterPro" id="IPR003870">
    <property type="entry name" value="DUF222"/>
</dbReference>
<comment type="similarity">
    <text evidence="1">Belongs to the Rv1128c/1148c/1588c/1702c/1945/3466 family.</text>
</comment>
<dbReference type="GO" id="GO:0008270">
    <property type="term" value="F:zinc ion binding"/>
    <property type="evidence" value="ECO:0007669"/>
    <property type="project" value="InterPro"/>
</dbReference>
<evidence type="ECO:0000313" key="5">
    <source>
        <dbReference type="Proteomes" id="UP000318380"/>
    </source>
</evidence>
<feature type="compositionally biased region" description="Low complexity" evidence="2">
    <location>
        <begin position="391"/>
        <end position="402"/>
    </location>
</feature>
<organism evidence="4 5">
    <name type="scientific">Kribbella amoyensis</name>
    <dbReference type="NCBI Taxonomy" id="996641"/>
    <lineage>
        <taxon>Bacteria</taxon>
        <taxon>Bacillati</taxon>
        <taxon>Actinomycetota</taxon>
        <taxon>Actinomycetes</taxon>
        <taxon>Propionibacteriales</taxon>
        <taxon>Kribbellaceae</taxon>
        <taxon>Kribbella</taxon>
    </lineage>
</organism>
<dbReference type="Pfam" id="PF02720">
    <property type="entry name" value="DUF222"/>
    <property type="match status" value="1"/>
</dbReference>
<evidence type="ECO:0000259" key="3">
    <source>
        <dbReference type="SMART" id="SM00507"/>
    </source>
</evidence>
<feature type="compositionally biased region" description="Basic residues" evidence="2">
    <location>
        <begin position="489"/>
        <end position="501"/>
    </location>
</feature>
<reference evidence="4 5" key="1">
    <citation type="submission" date="2019-06" db="EMBL/GenBank/DDBJ databases">
        <title>Sequencing the genomes of 1000 actinobacteria strains.</title>
        <authorList>
            <person name="Klenk H.-P."/>
        </authorList>
    </citation>
    <scope>NUCLEOTIDE SEQUENCE [LARGE SCALE GENOMIC DNA]</scope>
    <source>
        <strain evidence="4 5">DSM 24683</strain>
    </source>
</reference>
<keyword evidence="5" id="KW-1185">Reference proteome</keyword>
<dbReference type="AlphaFoldDB" id="A0A561BUP2"/>
<keyword evidence="4" id="KW-0540">Nuclease</keyword>
<dbReference type="Pfam" id="PF01844">
    <property type="entry name" value="HNH"/>
    <property type="match status" value="1"/>
</dbReference>
<dbReference type="GO" id="GO:0003676">
    <property type="term" value="F:nucleic acid binding"/>
    <property type="evidence" value="ECO:0007669"/>
    <property type="project" value="InterPro"/>
</dbReference>
<feature type="compositionally biased region" description="Low complexity" evidence="2">
    <location>
        <begin position="465"/>
        <end position="486"/>
    </location>
</feature>
<dbReference type="InterPro" id="IPR002711">
    <property type="entry name" value="HNH"/>
</dbReference>